<dbReference type="RefSeq" id="WP_250872852.1">
    <property type="nucleotide sequence ID" value="NZ_JALXFV010000003.1"/>
</dbReference>
<dbReference type="Gene3D" id="2.40.50.140">
    <property type="entry name" value="Nucleic acid-binding proteins"/>
    <property type="match status" value="1"/>
</dbReference>
<keyword evidence="11" id="KW-0233">DNA recombination</keyword>
<keyword evidence="10" id="KW-0460">Magnesium</keyword>
<dbReference type="InterPro" id="IPR012310">
    <property type="entry name" value="DNA_ligase_ATP-dep_cent"/>
</dbReference>
<dbReference type="PANTHER" id="PTHR45674">
    <property type="entry name" value="DNA LIGASE 1/3 FAMILY MEMBER"/>
    <property type="match status" value="1"/>
</dbReference>
<dbReference type="GO" id="GO:0006281">
    <property type="term" value="P:DNA repair"/>
    <property type="evidence" value="ECO:0007669"/>
    <property type="project" value="UniProtKB-KW"/>
</dbReference>
<evidence type="ECO:0000313" key="17">
    <source>
        <dbReference type="Proteomes" id="UP001597187"/>
    </source>
</evidence>
<dbReference type="SUPFAM" id="SSF56091">
    <property type="entry name" value="DNA ligase/mRNA capping enzyme, catalytic domain"/>
    <property type="match status" value="1"/>
</dbReference>
<dbReference type="InterPro" id="IPR012309">
    <property type="entry name" value="DNA_ligase_ATP-dep_C"/>
</dbReference>
<evidence type="ECO:0000256" key="5">
    <source>
        <dbReference type="ARBA" id="ARBA00022705"/>
    </source>
</evidence>
<dbReference type="GO" id="GO:0051301">
    <property type="term" value="P:cell division"/>
    <property type="evidence" value="ECO:0007669"/>
    <property type="project" value="UniProtKB-KW"/>
</dbReference>
<keyword evidence="3 16" id="KW-0436">Ligase</keyword>
<dbReference type="GO" id="GO:0046872">
    <property type="term" value="F:metal ion binding"/>
    <property type="evidence" value="ECO:0007669"/>
    <property type="project" value="UniProtKB-KW"/>
</dbReference>
<evidence type="ECO:0000256" key="3">
    <source>
        <dbReference type="ARBA" id="ARBA00022598"/>
    </source>
</evidence>
<evidence type="ECO:0000256" key="1">
    <source>
        <dbReference type="ARBA" id="ARBA00007572"/>
    </source>
</evidence>
<accession>A0ABD6ATL2</accession>
<dbReference type="HAMAP" id="MF_00407">
    <property type="entry name" value="DNA_ligase"/>
    <property type="match status" value="1"/>
</dbReference>
<keyword evidence="13" id="KW-0131">Cell cycle</keyword>
<evidence type="ECO:0000256" key="4">
    <source>
        <dbReference type="ARBA" id="ARBA00022618"/>
    </source>
</evidence>
<evidence type="ECO:0000256" key="8">
    <source>
        <dbReference type="ARBA" id="ARBA00022763"/>
    </source>
</evidence>
<dbReference type="Pfam" id="PF04675">
    <property type="entry name" value="DNA_ligase_A_N"/>
    <property type="match status" value="1"/>
</dbReference>
<dbReference type="SUPFAM" id="SSF50249">
    <property type="entry name" value="Nucleic acid-binding proteins"/>
    <property type="match status" value="1"/>
</dbReference>
<comment type="similarity">
    <text evidence="1 14">Belongs to the ATP-dependent DNA ligase family.</text>
</comment>
<dbReference type="PROSITE" id="PS00697">
    <property type="entry name" value="DNA_LIGASE_A1"/>
    <property type="match status" value="1"/>
</dbReference>
<evidence type="ECO:0000256" key="9">
    <source>
        <dbReference type="ARBA" id="ARBA00022840"/>
    </source>
</evidence>
<dbReference type="Pfam" id="PF01068">
    <property type="entry name" value="DNA_ligase_A_M"/>
    <property type="match status" value="1"/>
</dbReference>
<keyword evidence="6" id="KW-0479">Metal-binding</keyword>
<dbReference type="Pfam" id="PF04679">
    <property type="entry name" value="DNA_ligase_A_C"/>
    <property type="match status" value="1"/>
</dbReference>
<dbReference type="InterPro" id="IPR036599">
    <property type="entry name" value="DNA_ligase_N_sf"/>
</dbReference>
<keyword evidence="7" id="KW-0547">Nucleotide-binding</keyword>
<dbReference type="Gene3D" id="1.10.3260.10">
    <property type="entry name" value="DNA ligase, ATP-dependent, N-terminal domain"/>
    <property type="match status" value="1"/>
</dbReference>
<dbReference type="EMBL" id="JBHUDC010000003">
    <property type="protein sequence ID" value="MFD1512878.1"/>
    <property type="molecule type" value="Genomic_DNA"/>
</dbReference>
<dbReference type="CDD" id="cd07901">
    <property type="entry name" value="Adenylation_DNA_ligase_Arch_LigB"/>
    <property type="match status" value="1"/>
</dbReference>
<keyword evidence="5" id="KW-0235">DNA replication</keyword>
<dbReference type="SUPFAM" id="SSF117018">
    <property type="entry name" value="ATP-dependent DNA ligase DNA-binding domain"/>
    <property type="match status" value="1"/>
</dbReference>
<organism evidence="16 17">
    <name type="scientific">Halomarina rubra</name>
    <dbReference type="NCBI Taxonomy" id="2071873"/>
    <lineage>
        <taxon>Archaea</taxon>
        <taxon>Methanobacteriati</taxon>
        <taxon>Methanobacteriota</taxon>
        <taxon>Stenosarchaea group</taxon>
        <taxon>Halobacteria</taxon>
        <taxon>Halobacteriales</taxon>
        <taxon>Natronomonadaceae</taxon>
        <taxon>Halomarina</taxon>
    </lineage>
</organism>
<evidence type="ECO:0000256" key="12">
    <source>
        <dbReference type="ARBA" id="ARBA00023204"/>
    </source>
</evidence>
<evidence type="ECO:0000259" key="15">
    <source>
        <dbReference type="PROSITE" id="PS50160"/>
    </source>
</evidence>
<feature type="domain" description="ATP-dependent DNA ligase family profile" evidence="15">
    <location>
        <begin position="323"/>
        <end position="459"/>
    </location>
</feature>
<dbReference type="Gene3D" id="3.30.470.30">
    <property type="entry name" value="DNA ligase/mRNA capping enzyme"/>
    <property type="match status" value="1"/>
</dbReference>
<keyword evidence="17" id="KW-1185">Reference proteome</keyword>
<keyword evidence="8" id="KW-0227">DNA damage</keyword>
<evidence type="ECO:0000256" key="2">
    <source>
        <dbReference type="ARBA" id="ARBA00013308"/>
    </source>
</evidence>
<keyword evidence="9" id="KW-0067">ATP-binding</keyword>
<evidence type="ECO:0000256" key="11">
    <source>
        <dbReference type="ARBA" id="ARBA00023172"/>
    </source>
</evidence>
<gene>
    <name evidence="16" type="ORF">ACFSBT_06240</name>
</gene>
<dbReference type="PANTHER" id="PTHR45674:SF7">
    <property type="entry name" value="DNA LIGASE"/>
    <property type="match status" value="1"/>
</dbReference>
<feature type="non-terminal residue" evidence="16">
    <location>
        <position position="1"/>
    </location>
</feature>
<evidence type="ECO:0000256" key="13">
    <source>
        <dbReference type="ARBA" id="ARBA00023306"/>
    </source>
</evidence>
<dbReference type="GO" id="GO:0006310">
    <property type="term" value="P:DNA recombination"/>
    <property type="evidence" value="ECO:0007669"/>
    <property type="project" value="UniProtKB-KW"/>
</dbReference>
<keyword evidence="12" id="KW-0234">DNA repair</keyword>
<dbReference type="PROSITE" id="PS50160">
    <property type="entry name" value="DNA_LIGASE_A3"/>
    <property type="match status" value="1"/>
</dbReference>
<evidence type="ECO:0000313" key="16">
    <source>
        <dbReference type="EMBL" id="MFD1512878.1"/>
    </source>
</evidence>
<dbReference type="Proteomes" id="UP001597187">
    <property type="component" value="Unassembled WGS sequence"/>
</dbReference>
<dbReference type="InterPro" id="IPR012340">
    <property type="entry name" value="NA-bd_OB-fold"/>
</dbReference>
<dbReference type="InterPro" id="IPR016059">
    <property type="entry name" value="DNA_ligase_ATP-dep_CS"/>
</dbReference>
<protein>
    <recommendedName>
        <fullName evidence="2">DNA ligase</fullName>
    </recommendedName>
</protein>
<dbReference type="GO" id="GO:0016874">
    <property type="term" value="F:ligase activity"/>
    <property type="evidence" value="ECO:0007669"/>
    <property type="project" value="UniProtKB-KW"/>
</dbReference>
<evidence type="ECO:0000256" key="7">
    <source>
        <dbReference type="ARBA" id="ARBA00022741"/>
    </source>
</evidence>
<keyword evidence="4" id="KW-0132">Cell division</keyword>
<evidence type="ECO:0000256" key="14">
    <source>
        <dbReference type="RuleBase" id="RU004196"/>
    </source>
</evidence>
<dbReference type="GO" id="GO:0006260">
    <property type="term" value="P:DNA replication"/>
    <property type="evidence" value="ECO:0007669"/>
    <property type="project" value="UniProtKB-KW"/>
</dbReference>
<evidence type="ECO:0000256" key="10">
    <source>
        <dbReference type="ARBA" id="ARBA00022842"/>
    </source>
</evidence>
<evidence type="ECO:0000256" key="6">
    <source>
        <dbReference type="ARBA" id="ARBA00022723"/>
    </source>
</evidence>
<sequence length="556" mass="60586">PPADSPADADATADADLLPVLVTLVRGRVAPAWRSLDLGVSSSLTRRAVAKATGVDADRVDREWEATGDLGDAAAWAVEHAAQRTLFSTPLTVRRVYDTLRDLATYEGAGSRDRRVDAVAGLVSDADPEEARYVVRTALGHLRVGIGEGTVRDAIALAFLDGAGDGDTLVTDAAVAAVDRAHQVTNDFPLVATAARDEGVEGLATLGIDLFRPVKSMLAEKAEGLDDGLDSVAPAPSSVLLEHKYDGARIQIHVDGDDVRVFTRRLEDVTEQFPDVVAAVREAVTADSCVLDGEAVGYDPDTERPVVFQEFSRRIKRENGVDRLAEEIPAVVFLFDCLAVDGESLLDAPLRDRLDRLDGLLDPEPMALERATHRSLADCDSRAEALDVAESFYADALDAGHEGLMLKNLDATHQPGRRVGAMMKVKPTMEPLDLVVPRAQYSEGRRSDWLGRLFLAAYDPEDDAFVEVGRLATGYTDEELREITDRLEALVVDRDGRLLDLQPELVLEIEYEEIQASTEYASGYALRFPRFVRIREDLAPEDADTVERVGELFEGQ</sequence>
<dbReference type="InterPro" id="IPR012308">
    <property type="entry name" value="DNA_ligase_ATP-dep_N"/>
</dbReference>
<dbReference type="InterPro" id="IPR000977">
    <property type="entry name" value="DNA_ligase_ATP-dep"/>
</dbReference>
<dbReference type="AlphaFoldDB" id="A0ABD6ATL2"/>
<comment type="caution">
    <text evidence="16">The sequence shown here is derived from an EMBL/GenBank/DDBJ whole genome shotgun (WGS) entry which is preliminary data.</text>
</comment>
<dbReference type="InterPro" id="IPR022865">
    <property type="entry name" value="DNA_ligae_ATP-dep_bac/arc"/>
</dbReference>
<proteinExistence type="inferred from homology"/>
<dbReference type="NCBIfam" id="TIGR00574">
    <property type="entry name" value="dnl1"/>
    <property type="match status" value="1"/>
</dbReference>
<dbReference type="GO" id="GO:0005524">
    <property type="term" value="F:ATP binding"/>
    <property type="evidence" value="ECO:0007669"/>
    <property type="project" value="UniProtKB-KW"/>
</dbReference>
<dbReference type="InterPro" id="IPR050191">
    <property type="entry name" value="ATP-dep_DNA_ligase"/>
</dbReference>
<reference evidence="16 17" key="1">
    <citation type="journal article" date="2019" name="Int. J. Syst. Evol. Microbiol.">
        <title>The Global Catalogue of Microorganisms (GCM) 10K type strain sequencing project: providing services to taxonomists for standard genome sequencing and annotation.</title>
        <authorList>
            <consortium name="The Broad Institute Genomics Platform"/>
            <consortium name="The Broad Institute Genome Sequencing Center for Infectious Disease"/>
            <person name="Wu L."/>
            <person name="Ma J."/>
        </authorList>
    </citation>
    <scope>NUCLEOTIDE SEQUENCE [LARGE SCALE GENOMIC DNA]</scope>
    <source>
        <strain evidence="16 17">CGMCC 1.12563</strain>
    </source>
</reference>
<name>A0ABD6ATL2_9EURY</name>